<name>A0A1Q9D7U6_SYMMI</name>
<dbReference type="EMBL" id="LSRX01000675">
    <property type="protein sequence ID" value="OLP91221.1"/>
    <property type="molecule type" value="Genomic_DNA"/>
</dbReference>
<proteinExistence type="predicted"/>
<gene>
    <name evidence="2" type="ORF">AK812_SmicGene27104</name>
</gene>
<dbReference type="OrthoDB" id="434167at2759"/>
<protein>
    <submittedName>
        <fullName evidence="2">Uncharacterized protein</fullName>
    </submittedName>
</protein>
<keyword evidence="3" id="KW-1185">Reference proteome</keyword>
<sequence>MMAAARREIDDRLGLPQLPLRAYPMLVPSNSHLTSFLGQEQSDEARQRSRMLGALSLEAPRRSQWSDIEGLHYVQLLEFGRHLEDELDDGDDDDSQEPSFASDSTDDDPLWDDLEGRAASEAASEASSISWDDDFKVMSEKVEDCLAEGHLALPAESAHLPETAGTSANWRSEPGQ</sequence>
<accession>A0A1Q9D7U6</accession>
<evidence type="ECO:0000256" key="1">
    <source>
        <dbReference type="SAM" id="MobiDB-lite"/>
    </source>
</evidence>
<evidence type="ECO:0000313" key="3">
    <source>
        <dbReference type="Proteomes" id="UP000186817"/>
    </source>
</evidence>
<organism evidence="2 3">
    <name type="scientific">Symbiodinium microadriaticum</name>
    <name type="common">Dinoflagellate</name>
    <name type="synonym">Zooxanthella microadriatica</name>
    <dbReference type="NCBI Taxonomy" id="2951"/>
    <lineage>
        <taxon>Eukaryota</taxon>
        <taxon>Sar</taxon>
        <taxon>Alveolata</taxon>
        <taxon>Dinophyceae</taxon>
        <taxon>Suessiales</taxon>
        <taxon>Symbiodiniaceae</taxon>
        <taxon>Symbiodinium</taxon>
    </lineage>
</organism>
<feature type="compositionally biased region" description="Acidic residues" evidence="1">
    <location>
        <begin position="85"/>
        <end position="96"/>
    </location>
</feature>
<feature type="region of interest" description="Disordered" evidence="1">
    <location>
        <begin position="153"/>
        <end position="176"/>
    </location>
</feature>
<feature type="region of interest" description="Disordered" evidence="1">
    <location>
        <begin position="84"/>
        <end position="112"/>
    </location>
</feature>
<dbReference type="Proteomes" id="UP000186817">
    <property type="component" value="Unassembled WGS sequence"/>
</dbReference>
<dbReference type="AlphaFoldDB" id="A0A1Q9D7U6"/>
<comment type="caution">
    <text evidence="2">The sequence shown here is derived from an EMBL/GenBank/DDBJ whole genome shotgun (WGS) entry which is preliminary data.</text>
</comment>
<reference evidence="2 3" key="1">
    <citation type="submission" date="2016-02" db="EMBL/GenBank/DDBJ databases">
        <title>Genome analysis of coral dinoflagellate symbionts highlights evolutionary adaptations to a symbiotic lifestyle.</title>
        <authorList>
            <person name="Aranda M."/>
            <person name="Li Y."/>
            <person name="Liew Y.J."/>
            <person name="Baumgarten S."/>
            <person name="Simakov O."/>
            <person name="Wilson M."/>
            <person name="Piel J."/>
            <person name="Ashoor H."/>
            <person name="Bougouffa S."/>
            <person name="Bajic V.B."/>
            <person name="Ryu T."/>
            <person name="Ravasi T."/>
            <person name="Bayer T."/>
            <person name="Micklem G."/>
            <person name="Kim H."/>
            <person name="Bhak J."/>
            <person name="Lajeunesse T.C."/>
            <person name="Voolstra C.R."/>
        </authorList>
    </citation>
    <scope>NUCLEOTIDE SEQUENCE [LARGE SCALE GENOMIC DNA]</scope>
    <source>
        <strain evidence="2 3">CCMP2467</strain>
    </source>
</reference>
<feature type="compositionally biased region" description="Polar residues" evidence="1">
    <location>
        <begin position="164"/>
        <end position="176"/>
    </location>
</feature>
<evidence type="ECO:0000313" key="2">
    <source>
        <dbReference type="EMBL" id="OLP91221.1"/>
    </source>
</evidence>